<evidence type="ECO:0000259" key="5">
    <source>
        <dbReference type="Pfam" id="PF14881"/>
    </source>
</evidence>
<dbReference type="InterPro" id="IPR019605">
    <property type="entry name" value="Misato_II_tubulin-like"/>
</dbReference>
<accession>A0AAP0F9W1</accession>
<name>A0AAP0F9W1_9MAGN</name>
<evidence type="ECO:0008006" key="8">
    <source>
        <dbReference type="Google" id="ProtNLM"/>
    </source>
</evidence>
<dbReference type="InterPro" id="IPR036525">
    <property type="entry name" value="Tubulin/FtsZ_GTPase_sf"/>
</dbReference>
<keyword evidence="7" id="KW-1185">Reference proteome</keyword>
<dbReference type="SUPFAM" id="SSF52490">
    <property type="entry name" value="Tubulin nucleotide-binding domain-like"/>
    <property type="match status" value="1"/>
</dbReference>
<dbReference type="Pfam" id="PF10644">
    <property type="entry name" value="Misat_Tub_SegII"/>
    <property type="match status" value="1"/>
</dbReference>
<comment type="subcellular location">
    <subcellularLocation>
        <location evidence="1">Mitochondrion</location>
    </subcellularLocation>
</comment>
<evidence type="ECO:0000313" key="7">
    <source>
        <dbReference type="Proteomes" id="UP001420932"/>
    </source>
</evidence>
<dbReference type="EMBL" id="JBBNAF010000010">
    <property type="protein sequence ID" value="KAK9107901.1"/>
    <property type="molecule type" value="Genomic_DNA"/>
</dbReference>
<evidence type="ECO:0000256" key="3">
    <source>
        <dbReference type="ARBA" id="ARBA00023128"/>
    </source>
</evidence>
<evidence type="ECO:0000256" key="2">
    <source>
        <dbReference type="ARBA" id="ARBA00008507"/>
    </source>
</evidence>
<keyword evidence="3" id="KW-0496">Mitochondrion</keyword>
<sequence>MKEIVTIQVGGFANFIGSHFWNFQDDLLGLAEDSQADPVYRNQSLNMDVLYRAGETQQGASTYTPRLVSIDFQGSLGSLSSRGSLYNSAPSSDPLHISTWSGNVSRQVSEPHKKNLFLQSLYEEELEKPTSSVDGPHKFKDEDLVECLQSGVQFWTDFSKVHFHLQSLYEVSGLYVDPEDFNNYGIGKSVFSGGLHGEEITERLRFFVEECDCIQGIQFIVDDSGGFTGVASDFLENIADEYSNTPVLLYSARSPGSCTRPINRNDSILRSLHDAISFSKFSSYCNLIVPIGSPSISKSKATTTLNINDENLFHCSGVYAAALHSTTLPLRMEPPGPAVESQYVTGALDFNRFVTMLACQGRQNIVATLDVAMPAPPLTGNLDQHSFLERLYSLTPELNEDAEDSQAVESMTVHGALHAGGNRASILEVKDSISSAYKSATTRPLFSHLSAALCPLPIPLPFPSMFRNHVSQSGLLLDKPISRSQSRSSLDVHSIPMAARLRSSNAVLPYIEKRLGNLRKLGIQRGSPGTGLLRSWGLEKEEVEDMGEVLSKMVQALNPRPEESSDSD</sequence>
<dbReference type="Pfam" id="PF14881">
    <property type="entry name" value="Tubulin_3"/>
    <property type="match status" value="1"/>
</dbReference>
<dbReference type="InterPro" id="IPR049942">
    <property type="entry name" value="DML1/Misato"/>
</dbReference>
<dbReference type="PANTHER" id="PTHR13391">
    <property type="entry name" value="MITOCHONDRIAL DISTRIBUTION REGULATOR MISATO"/>
    <property type="match status" value="1"/>
</dbReference>
<evidence type="ECO:0000259" key="4">
    <source>
        <dbReference type="Pfam" id="PF10644"/>
    </source>
</evidence>
<evidence type="ECO:0000313" key="6">
    <source>
        <dbReference type="EMBL" id="KAK9107901.1"/>
    </source>
</evidence>
<evidence type="ECO:0000256" key="1">
    <source>
        <dbReference type="ARBA" id="ARBA00004173"/>
    </source>
</evidence>
<dbReference type="GO" id="GO:0007005">
    <property type="term" value="P:mitochondrion organization"/>
    <property type="evidence" value="ECO:0007669"/>
    <property type="project" value="InterPro"/>
</dbReference>
<organism evidence="6 7">
    <name type="scientific">Stephania yunnanensis</name>
    <dbReference type="NCBI Taxonomy" id="152371"/>
    <lineage>
        <taxon>Eukaryota</taxon>
        <taxon>Viridiplantae</taxon>
        <taxon>Streptophyta</taxon>
        <taxon>Embryophyta</taxon>
        <taxon>Tracheophyta</taxon>
        <taxon>Spermatophyta</taxon>
        <taxon>Magnoliopsida</taxon>
        <taxon>Ranunculales</taxon>
        <taxon>Menispermaceae</taxon>
        <taxon>Menispermoideae</taxon>
        <taxon>Cissampelideae</taxon>
        <taxon>Stephania</taxon>
    </lineage>
</organism>
<dbReference type="PANTHER" id="PTHR13391:SF0">
    <property type="entry name" value="PROTEIN MISATO HOMOLOG 1"/>
    <property type="match status" value="1"/>
</dbReference>
<feature type="domain" description="Misato Segment II tubulin-like" evidence="4">
    <location>
        <begin position="2"/>
        <end position="122"/>
    </location>
</feature>
<feature type="domain" description="DML1/Misato tubulin" evidence="5">
    <location>
        <begin position="150"/>
        <end position="331"/>
    </location>
</feature>
<comment type="caution">
    <text evidence="6">The sequence shown here is derived from an EMBL/GenBank/DDBJ whole genome shotgun (WGS) entry which is preliminary data.</text>
</comment>
<comment type="similarity">
    <text evidence="2">Belongs to the misato family.</text>
</comment>
<dbReference type="Proteomes" id="UP001420932">
    <property type="component" value="Unassembled WGS sequence"/>
</dbReference>
<dbReference type="AlphaFoldDB" id="A0AAP0F9W1"/>
<dbReference type="CDD" id="cd06060">
    <property type="entry name" value="misato"/>
    <property type="match status" value="1"/>
</dbReference>
<reference evidence="6 7" key="1">
    <citation type="submission" date="2024-01" db="EMBL/GenBank/DDBJ databases">
        <title>Genome assemblies of Stephania.</title>
        <authorList>
            <person name="Yang L."/>
        </authorList>
    </citation>
    <scope>NUCLEOTIDE SEQUENCE [LARGE SCALE GENOMIC DNA]</scope>
    <source>
        <strain evidence="6">YNDBR</strain>
        <tissue evidence="6">Leaf</tissue>
    </source>
</reference>
<dbReference type="InterPro" id="IPR029209">
    <property type="entry name" value="DML1/Misato_tubulin"/>
</dbReference>
<dbReference type="GO" id="GO:0005739">
    <property type="term" value="C:mitochondrion"/>
    <property type="evidence" value="ECO:0007669"/>
    <property type="project" value="UniProtKB-SubCell"/>
</dbReference>
<gene>
    <name evidence="6" type="ORF">Syun_023912</name>
</gene>
<proteinExistence type="inferred from homology"/>
<protein>
    <recommendedName>
        <fullName evidence="8">Protein misato homolog 1</fullName>
    </recommendedName>
</protein>
<dbReference type="Gene3D" id="3.40.50.1440">
    <property type="entry name" value="Tubulin/FtsZ, GTPase domain"/>
    <property type="match status" value="1"/>
</dbReference>